<reference evidence="1 2" key="1">
    <citation type="journal article" date="2018" name="Nat. Biotechnol.">
        <title>A standardized bacterial taxonomy based on genome phylogeny substantially revises the tree of life.</title>
        <authorList>
            <person name="Parks D.H."/>
            <person name="Chuvochina M."/>
            <person name="Waite D.W."/>
            <person name="Rinke C."/>
            <person name="Skarshewski A."/>
            <person name="Chaumeil P.A."/>
            <person name="Hugenholtz P."/>
        </authorList>
    </citation>
    <scope>NUCLEOTIDE SEQUENCE [LARGE SCALE GENOMIC DNA]</scope>
    <source>
        <strain evidence="1">UBA9956</strain>
    </source>
</reference>
<dbReference type="AlphaFoldDB" id="A0A350H9I3"/>
<gene>
    <name evidence="1" type="ORF">DCW38_03350</name>
</gene>
<evidence type="ECO:0000313" key="1">
    <source>
        <dbReference type="EMBL" id="HAV92199.1"/>
    </source>
</evidence>
<dbReference type="Proteomes" id="UP000264062">
    <property type="component" value="Unassembled WGS sequence"/>
</dbReference>
<dbReference type="EMBL" id="DMZY01000101">
    <property type="protein sequence ID" value="HAV92199.1"/>
    <property type="molecule type" value="Genomic_DNA"/>
</dbReference>
<name>A0A350H9I3_UNCW3</name>
<sequence>MAVIVLSVSYLYSDYVLSDENGKTIEAGEYVYIYNTVGLDGFSIDYNKQYFVDGGIVKEEGNRILIGRLRDDLKSGTLDTIILNTIEGMNYLEMKISPVFSDLNLNERESKKDTMIRGVLSFESRGKQTLSGIDSVKLIVSSQNEADMRTFNIFSNDESEDNRTSQNLNFEFSSGSIQDDYSVSVARYTLSLAETTYYAGGFSTRVRDEYPKNLLIIDSRSKVTADNLSEAYYDNRFETVKTFYETPNTSLFNLADDGIIVLVNVEGGYILENLNLFSSIKGYSEKYTIFIFSNNLCKYLSQEDSRTSRDYIEMLFGIKCTESSSYEETECEGIKSMDDMEVEKMENSQGEEISFIRRDNLFLFLYLPEKIDIDQLNAIKRNLKFNTAKQNFKSLSSVVDVEYQGYGEYSIEIYGVSGNMLFSTILGEMPSTTKSIDLSEFLKDEDIYDSGVYTYKIKKDQECIRCGKFYFIYH</sequence>
<proteinExistence type="predicted"/>
<evidence type="ECO:0000313" key="2">
    <source>
        <dbReference type="Proteomes" id="UP000264062"/>
    </source>
</evidence>
<organism evidence="1 2">
    <name type="scientific">candidate division WOR-3 bacterium</name>
    <dbReference type="NCBI Taxonomy" id="2052148"/>
    <lineage>
        <taxon>Bacteria</taxon>
        <taxon>Bacteria division WOR-3</taxon>
    </lineage>
</organism>
<protein>
    <submittedName>
        <fullName evidence="1">Uncharacterized protein</fullName>
    </submittedName>
</protein>
<comment type="caution">
    <text evidence="1">The sequence shown here is derived from an EMBL/GenBank/DDBJ whole genome shotgun (WGS) entry which is preliminary data.</text>
</comment>
<accession>A0A350H9I3</accession>